<proteinExistence type="inferred from homology"/>
<dbReference type="Gene3D" id="2.170.120.12">
    <property type="entry name" value="DNA-directed RNA polymerase, insert domain"/>
    <property type="match status" value="1"/>
</dbReference>
<sequence length="317" mass="35274">MMLGDKPWVRYEEESDTYGRFVVEPLDRGYGATLGNAMRRVLLSSLTGAAITSMRIDGISHEFATVEGVVEDVLQIILNLKEVRFRSHSDTPKVVTLKTKKKGVLTAGEIEHDAEIEIINPDKVIATLDSNVNFDMEMIVERGKGYVPQERNKKATLPVGAIPIDSIFTPVLKVNMVIEEVRVGQEIDHDRLVLHVWTDGTIKPDDAVRESAKILSKHIDLFVNLGEPMEVSAGAAEKTEEVETSILEMSLEDLELSARSLNCLKRANINTVGELISFSEEELMKFKNFGGKSLLEVKEKLAEYKLSFKGASDEAQI</sequence>
<dbReference type="SUPFAM" id="SSF55257">
    <property type="entry name" value="RBP11-like subunits of RNA polymerase"/>
    <property type="match status" value="1"/>
</dbReference>
<reference evidence="13 14" key="1">
    <citation type="journal article" date="2016" name="Nat. Commun.">
        <title>Thousands of microbial genomes shed light on interconnected biogeochemical processes in an aquifer system.</title>
        <authorList>
            <person name="Anantharaman K."/>
            <person name="Brown C.T."/>
            <person name="Hug L.A."/>
            <person name="Sharon I."/>
            <person name="Castelle C.J."/>
            <person name="Probst A.J."/>
            <person name="Thomas B.C."/>
            <person name="Singh A."/>
            <person name="Wilkins M.J."/>
            <person name="Karaoz U."/>
            <person name="Brodie E.L."/>
            <person name="Williams K.H."/>
            <person name="Hubbard S.S."/>
            <person name="Banfield J.F."/>
        </authorList>
    </citation>
    <scope>NUCLEOTIDE SEQUENCE [LARGE SCALE GENOMIC DNA]</scope>
</reference>
<dbReference type="AlphaFoldDB" id="A0A1F4S568"/>
<dbReference type="HAMAP" id="MF_00059">
    <property type="entry name" value="RNApol_bact_RpoA"/>
    <property type="match status" value="1"/>
</dbReference>
<dbReference type="Pfam" id="PF01000">
    <property type="entry name" value="RNA_pol_A_bac"/>
    <property type="match status" value="1"/>
</dbReference>
<dbReference type="InterPro" id="IPR011773">
    <property type="entry name" value="DNA-dir_RpoA"/>
</dbReference>
<comment type="subunit">
    <text evidence="11">Homodimer. The RNAP catalytic core consists of 2 alpha, 1 beta, 1 beta' and 1 omega subunit. When a sigma factor is associated with the core the holoenzyme is formed, which can initiate transcription.</text>
</comment>
<dbReference type="Gene3D" id="1.10.150.20">
    <property type="entry name" value="5' to 3' exonuclease, C-terminal subdomain"/>
    <property type="match status" value="1"/>
</dbReference>
<dbReference type="GO" id="GO:0005737">
    <property type="term" value="C:cytoplasm"/>
    <property type="evidence" value="ECO:0007669"/>
    <property type="project" value="UniProtKB-ARBA"/>
</dbReference>
<comment type="caution">
    <text evidence="13">The sequence shown here is derived from an EMBL/GenBank/DDBJ whole genome shotgun (WGS) entry which is preliminary data.</text>
</comment>
<comment type="catalytic activity">
    <reaction evidence="10 11">
        <text>RNA(n) + a ribonucleoside 5'-triphosphate = RNA(n+1) + diphosphate</text>
        <dbReference type="Rhea" id="RHEA:21248"/>
        <dbReference type="Rhea" id="RHEA-COMP:14527"/>
        <dbReference type="Rhea" id="RHEA-COMP:17342"/>
        <dbReference type="ChEBI" id="CHEBI:33019"/>
        <dbReference type="ChEBI" id="CHEBI:61557"/>
        <dbReference type="ChEBI" id="CHEBI:140395"/>
        <dbReference type="EC" id="2.7.7.6"/>
    </reaction>
</comment>
<feature type="domain" description="DNA-directed RNA polymerase RpoA/D/Rpb3-type" evidence="12">
    <location>
        <begin position="18"/>
        <end position="225"/>
    </location>
</feature>
<dbReference type="Gene3D" id="3.30.1360.10">
    <property type="entry name" value="RNA polymerase, RBP11-like subunit"/>
    <property type="match status" value="1"/>
</dbReference>
<dbReference type="NCBIfam" id="NF003516">
    <property type="entry name" value="PRK05182.2-2"/>
    <property type="match status" value="1"/>
</dbReference>
<dbReference type="SMART" id="SM00662">
    <property type="entry name" value="RPOLD"/>
    <property type="match status" value="1"/>
</dbReference>
<feature type="region of interest" description="Alpha N-terminal domain (alpha-NTD)" evidence="11">
    <location>
        <begin position="1"/>
        <end position="226"/>
    </location>
</feature>
<keyword evidence="6 11" id="KW-0548">Nucleotidyltransferase</keyword>
<dbReference type="NCBIfam" id="TIGR02027">
    <property type="entry name" value="rpoA"/>
    <property type="match status" value="1"/>
</dbReference>
<evidence type="ECO:0000256" key="4">
    <source>
        <dbReference type="ARBA" id="ARBA00022478"/>
    </source>
</evidence>
<comment type="similarity">
    <text evidence="1 11">Belongs to the RNA polymerase alpha chain family.</text>
</comment>
<evidence type="ECO:0000256" key="10">
    <source>
        <dbReference type="ARBA" id="ARBA00048552"/>
    </source>
</evidence>
<dbReference type="GO" id="GO:0000428">
    <property type="term" value="C:DNA-directed RNA polymerase complex"/>
    <property type="evidence" value="ECO:0007669"/>
    <property type="project" value="UniProtKB-KW"/>
</dbReference>
<comment type="domain">
    <text evidence="11">The N-terminal domain is essential for RNAP assembly and basal transcription, whereas the C-terminal domain is involved in interaction with transcriptional regulators and with upstream promoter elements.</text>
</comment>
<comment type="function">
    <text evidence="11">DNA-dependent RNA polymerase catalyzes the transcription of DNA into RNA using the four ribonucleoside triphosphates as substrates.</text>
</comment>
<evidence type="ECO:0000256" key="1">
    <source>
        <dbReference type="ARBA" id="ARBA00007123"/>
    </source>
</evidence>
<name>A0A1F4S568_UNCSA</name>
<evidence type="ECO:0000256" key="9">
    <source>
        <dbReference type="ARBA" id="ARBA00033070"/>
    </source>
</evidence>
<organism evidence="13 14">
    <name type="scientific">candidate division WOR-1 bacterium RIFOXYB2_FULL_36_35</name>
    <dbReference type="NCBI Taxonomy" id="1802578"/>
    <lineage>
        <taxon>Bacteria</taxon>
        <taxon>Bacillati</taxon>
        <taxon>Saganbacteria</taxon>
    </lineage>
</organism>
<dbReference type="FunFam" id="2.170.120.12:FF:000001">
    <property type="entry name" value="DNA-directed RNA polymerase subunit alpha"/>
    <property type="match status" value="1"/>
</dbReference>
<dbReference type="GO" id="GO:0046983">
    <property type="term" value="F:protein dimerization activity"/>
    <property type="evidence" value="ECO:0007669"/>
    <property type="project" value="InterPro"/>
</dbReference>
<evidence type="ECO:0000313" key="14">
    <source>
        <dbReference type="Proteomes" id="UP000177905"/>
    </source>
</evidence>
<accession>A0A1F4S568</accession>
<dbReference type="EMBL" id="MEUA01000019">
    <property type="protein sequence ID" value="OGC15550.1"/>
    <property type="molecule type" value="Genomic_DNA"/>
</dbReference>
<dbReference type="Pfam" id="PF01193">
    <property type="entry name" value="RNA_pol_L"/>
    <property type="match status" value="1"/>
</dbReference>
<dbReference type="EC" id="2.7.7.6" evidence="2 11"/>
<dbReference type="GO" id="GO:0003899">
    <property type="term" value="F:DNA-directed RNA polymerase activity"/>
    <property type="evidence" value="ECO:0007669"/>
    <property type="project" value="UniProtKB-UniRule"/>
</dbReference>
<dbReference type="InterPro" id="IPR011260">
    <property type="entry name" value="RNAP_asu_C"/>
</dbReference>
<keyword evidence="7 11" id="KW-0804">Transcription</keyword>
<dbReference type="SUPFAM" id="SSF47789">
    <property type="entry name" value="C-terminal domain of RNA polymerase alpha subunit"/>
    <property type="match status" value="1"/>
</dbReference>
<dbReference type="SUPFAM" id="SSF56553">
    <property type="entry name" value="Insert subdomain of RNA polymerase alpha subunit"/>
    <property type="match status" value="1"/>
</dbReference>
<keyword evidence="5 11" id="KW-0808">Transferase</keyword>
<dbReference type="GO" id="GO:0003677">
    <property type="term" value="F:DNA binding"/>
    <property type="evidence" value="ECO:0007669"/>
    <property type="project" value="UniProtKB-UniRule"/>
</dbReference>
<dbReference type="Pfam" id="PF03118">
    <property type="entry name" value="RNA_pol_A_CTD"/>
    <property type="match status" value="1"/>
</dbReference>
<protein>
    <recommendedName>
        <fullName evidence="3 11">DNA-directed RNA polymerase subunit alpha</fullName>
        <shortName evidence="11">RNAP subunit alpha</shortName>
        <ecNumber evidence="2 11">2.7.7.6</ecNumber>
    </recommendedName>
    <alternativeName>
        <fullName evidence="9 11">RNA polymerase subunit alpha</fullName>
    </alternativeName>
    <alternativeName>
        <fullName evidence="8 11">Transcriptase subunit alpha</fullName>
    </alternativeName>
</protein>
<evidence type="ECO:0000256" key="7">
    <source>
        <dbReference type="ARBA" id="ARBA00023163"/>
    </source>
</evidence>
<dbReference type="NCBIfam" id="NF003513">
    <property type="entry name" value="PRK05182.1-2"/>
    <property type="match status" value="1"/>
</dbReference>
<keyword evidence="4 11" id="KW-0240">DNA-directed RNA polymerase</keyword>
<dbReference type="CDD" id="cd06928">
    <property type="entry name" value="RNAP_alpha_NTD"/>
    <property type="match status" value="1"/>
</dbReference>
<evidence type="ECO:0000256" key="11">
    <source>
        <dbReference type="HAMAP-Rule" id="MF_00059"/>
    </source>
</evidence>
<evidence type="ECO:0000259" key="12">
    <source>
        <dbReference type="SMART" id="SM00662"/>
    </source>
</evidence>
<dbReference type="Proteomes" id="UP000177905">
    <property type="component" value="Unassembled WGS sequence"/>
</dbReference>
<evidence type="ECO:0000256" key="3">
    <source>
        <dbReference type="ARBA" id="ARBA00015972"/>
    </source>
</evidence>
<evidence type="ECO:0000313" key="13">
    <source>
        <dbReference type="EMBL" id="OGC15550.1"/>
    </source>
</evidence>
<dbReference type="GO" id="GO:0006351">
    <property type="term" value="P:DNA-templated transcription"/>
    <property type="evidence" value="ECO:0007669"/>
    <property type="project" value="UniProtKB-UniRule"/>
</dbReference>
<dbReference type="InterPro" id="IPR036603">
    <property type="entry name" value="RBP11-like"/>
</dbReference>
<evidence type="ECO:0000256" key="6">
    <source>
        <dbReference type="ARBA" id="ARBA00022695"/>
    </source>
</evidence>
<dbReference type="InterPro" id="IPR011262">
    <property type="entry name" value="DNA-dir_RNA_pol_insert"/>
</dbReference>
<feature type="region of interest" description="Alpha C-terminal domain (alpha-CTD)" evidence="11">
    <location>
        <begin position="245"/>
        <end position="317"/>
    </location>
</feature>
<gene>
    <name evidence="11" type="primary">rpoA</name>
    <name evidence="13" type="ORF">A2290_03855</name>
</gene>
<evidence type="ECO:0000256" key="5">
    <source>
        <dbReference type="ARBA" id="ARBA00022679"/>
    </source>
</evidence>
<evidence type="ECO:0000256" key="2">
    <source>
        <dbReference type="ARBA" id="ARBA00012418"/>
    </source>
</evidence>
<dbReference type="InterPro" id="IPR011263">
    <property type="entry name" value="DNA-dir_RNA_pol_RpoA/D/Rpb3"/>
</dbReference>
<dbReference type="NCBIfam" id="NF003519">
    <property type="entry name" value="PRK05182.2-5"/>
    <property type="match status" value="1"/>
</dbReference>
<evidence type="ECO:0000256" key="8">
    <source>
        <dbReference type="ARBA" id="ARBA00032524"/>
    </source>
</evidence>
<dbReference type="InterPro" id="IPR036643">
    <property type="entry name" value="RNApol_insert_sf"/>
</dbReference>